<keyword evidence="6" id="KW-0479">Metal-binding</keyword>
<dbReference type="EMBL" id="CAXAMM010009991">
    <property type="protein sequence ID" value="CAK9021898.1"/>
    <property type="molecule type" value="Genomic_DNA"/>
</dbReference>
<reference evidence="14 15" key="1">
    <citation type="submission" date="2024-02" db="EMBL/GenBank/DDBJ databases">
        <authorList>
            <person name="Chen Y."/>
            <person name="Shah S."/>
            <person name="Dougan E. K."/>
            <person name="Thang M."/>
            <person name="Chan C."/>
        </authorList>
    </citation>
    <scope>NUCLEOTIDE SEQUENCE [LARGE SCALE GENOMIC DNA]</scope>
</reference>
<gene>
    <name evidence="14" type="ORF">SCF082_LOCUS15548</name>
</gene>
<dbReference type="InterPro" id="IPR032465">
    <property type="entry name" value="ACMSD"/>
</dbReference>
<evidence type="ECO:0000313" key="14">
    <source>
        <dbReference type="EMBL" id="CAK9021898.1"/>
    </source>
</evidence>
<evidence type="ECO:0000256" key="9">
    <source>
        <dbReference type="ARBA" id="ARBA00023239"/>
    </source>
</evidence>
<evidence type="ECO:0000256" key="4">
    <source>
        <dbReference type="ARBA" id="ARBA00012365"/>
    </source>
</evidence>
<dbReference type="InterPro" id="IPR006680">
    <property type="entry name" value="Amidohydro-rel"/>
</dbReference>
<evidence type="ECO:0000256" key="1">
    <source>
        <dbReference type="ARBA" id="ARBA00005079"/>
    </source>
</evidence>
<protein>
    <recommendedName>
        <fullName evidence="5">2-amino-3-carboxymuconate-6-semialdehyde decarboxylase</fullName>
        <ecNumber evidence="4">4.1.1.45</ecNumber>
    </recommendedName>
    <alternativeName>
        <fullName evidence="10">Picolinate carboxylase</fullName>
    </alternativeName>
</protein>
<evidence type="ECO:0000256" key="5">
    <source>
        <dbReference type="ARBA" id="ARBA00021214"/>
    </source>
</evidence>
<dbReference type="Pfam" id="PF04909">
    <property type="entry name" value="Amidohydro_2"/>
    <property type="match status" value="1"/>
</dbReference>
<dbReference type="SUPFAM" id="SSF51556">
    <property type="entry name" value="Metallo-dependent hydrolases"/>
    <property type="match status" value="1"/>
</dbReference>
<proteinExistence type="inferred from homology"/>
<sequence length="702" mass="78289">MAEKKMSVLKMLEGQHAGKTIDFHTHLLPRSWPDPSRRYGYAGFFHMDHDQTHVSRNGFGRLMRDSEVYLELGPECWDLDARLADMDQAGVDVQVVSTIPEMFSYWARADDAADLARIINNDMAREVARHPDRFVGLCTVPLQAPELAVAELQRCISTLNFGGVIVGTHVNGLSLDAPELMPFWEAAEELGTCVFVHPNNLDTKGQSSDATVLPRLVGLSAEICHAAACMLSGGVMDSFPSLRVCFAHGAGTFPYVRSGIEHELAASGHASLKEASENLDPRAYNGRFFVDSIVHGREATDFLIQTLSDELVVFGSDYPYPLGGIAASSSDPKYMVTPKHFAYLSLSTTQKLFQDNGNGEGQNAWRPMGLTQRLALALVGVIVVLTITRVVLFDRALPDVAPGVAGVAPRESSVDAALDPRWRGDSLDRDALEEVDEVPEQADAQVHGKGSEEGRSAAQRGEQLRKQLGSPVAYLQPPSSGATLFEPGSLQWSRTETLRQCFVDPKFFTPVTPYCVVSEEHKLVYFLLPKSGSSTGRHVMRIDFGTQEKLGFSCYKRLRNPAFTSIVSTRNPVSRFYASYDETFVRVLGRPERVPRRYRRFAQPFDGFVYQNYSAMFDNPEGVAKLTHSFENFVFDYDAREPFELHQNLQTPLLYDFKLGDMLPMDEAFDTRDMKEFFLGLGEKVQLPKPPKVIRVPRRRHS</sequence>
<evidence type="ECO:0000313" key="15">
    <source>
        <dbReference type="Proteomes" id="UP001642464"/>
    </source>
</evidence>
<evidence type="ECO:0000256" key="7">
    <source>
        <dbReference type="ARBA" id="ARBA00022793"/>
    </source>
</evidence>
<evidence type="ECO:0000256" key="10">
    <source>
        <dbReference type="ARBA" id="ARBA00031120"/>
    </source>
</evidence>
<comment type="caution">
    <text evidence="14">The sequence shown here is derived from an EMBL/GenBank/DDBJ whole genome shotgun (WGS) entry which is preliminary data.</text>
</comment>
<comment type="pathway">
    <text evidence="1">Secondary metabolite metabolism; quinolate metabolism.</text>
</comment>
<dbReference type="EC" id="4.1.1.45" evidence="4"/>
<evidence type="ECO:0000256" key="11">
    <source>
        <dbReference type="RuleBase" id="RU366045"/>
    </source>
</evidence>
<dbReference type="PANTHER" id="PTHR21240">
    <property type="entry name" value="2-AMINO-3-CARBOXYLMUCONATE-6-SEMIALDEHYDE DECARBOXYLASE"/>
    <property type="match status" value="1"/>
</dbReference>
<dbReference type="Proteomes" id="UP001642464">
    <property type="component" value="Unassembled WGS sequence"/>
</dbReference>
<evidence type="ECO:0000256" key="12">
    <source>
        <dbReference type="SAM" id="MobiDB-lite"/>
    </source>
</evidence>
<dbReference type="PANTHER" id="PTHR21240:SF27">
    <property type="entry name" value="2-AMINO-3-CARBOXYMUCONATE-6-SEMIALDEHYDE DECARBOXYLASE"/>
    <property type="match status" value="1"/>
</dbReference>
<evidence type="ECO:0000256" key="6">
    <source>
        <dbReference type="ARBA" id="ARBA00022723"/>
    </source>
</evidence>
<evidence type="ECO:0000259" key="13">
    <source>
        <dbReference type="Pfam" id="PF04909"/>
    </source>
</evidence>
<comment type="subunit">
    <text evidence="3">Monomer.</text>
</comment>
<keyword evidence="8" id="KW-0862">Zinc</keyword>
<evidence type="ECO:0000256" key="8">
    <source>
        <dbReference type="ARBA" id="ARBA00022833"/>
    </source>
</evidence>
<keyword evidence="7 11" id="KW-0210">Decarboxylase</keyword>
<keyword evidence="9 11" id="KW-0456">Lyase</keyword>
<dbReference type="Gene3D" id="3.20.20.140">
    <property type="entry name" value="Metal-dependent hydrolases"/>
    <property type="match status" value="1"/>
</dbReference>
<comment type="similarity">
    <text evidence="2">Belongs to the metallo-dependent hydrolases superfamily. ACMSD family.</text>
</comment>
<organism evidence="14 15">
    <name type="scientific">Durusdinium trenchii</name>
    <dbReference type="NCBI Taxonomy" id="1381693"/>
    <lineage>
        <taxon>Eukaryota</taxon>
        <taxon>Sar</taxon>
        <taxon>Alveolata</taxon>
        <taxon>Dinophyceae</taxon>
        <taxon>Suessiales</taxon>
        <taxon>Symbiodiniaceae</taxon>
        <taxon>Durusdinium</taxon>
    </lineage>
</organism>
<keyword evidence="15" id="KW-1185">Reference proteome</keyword>
<evidence type="ECO:0000256" key="3">
    <source>
        <dbReference type="ARBA" id="ARBA00011245"/>
    </source>
</evidence>
<dbReference type="InterPro" id="IPR032466">
    <property type="entry name" value="Metal_Hydrolase"/>
</dbReference>
<feature type="domain" description="Amidohydrolase-related" evidence="13">
    <location>
        <begin position="21"/>
        <end position="327"/>
    </location>
</feature>
<name>A0ABP0K544_9DINO</name>
<feature type="region of interest" description="Disordered" evidence="12">
    <location>
        <begin position="436"/>
        <end position="461"/>
    </location>
</feature>
<evidence type="ECO:0000256" key="2">
    <source>
        <dbReference type="ARBA" id="ARBA00005871"/>
    </source>
</evidence>
<accession>A0ABP0K544</accession>